<dbReference type="AlphaFoldDB" id="A0A5J4WTG2"/>
<dbReference type="Proteomes" id="UP000324800">
    <property type="component" value="Unassembled WGS sequence"/>
</dbReference>
<name>A0A5J4WTG2_9EUKA</name>
<gene>
    <name evidence="1" type="ORF">EZS28_007059</name>
</gene>
<evidence type="ECO:0000313" key="2">
    <source>
        <dbReference type="Proteomes" id="UP000324800"/>
    </source>
</evidence>
<dbReference type="EMBL" id="SNRW01001186">
    <property type="protein sequence ID" value="KAA6397419.1"/>
    <property type="molecule type" value="Genomic_DNA"/>
</dbReference>
<reference evidence="1 2" key="1">
    <citation type="submission" date="2019-03" db="EMBL/GenBank/DDBJ databases">
        <title>Single cell metagenomics reveals metabolic interactions within the superorganism composed of flagellate Streblomastix strix and complex community of Bacteroidetes bacteria on its surface.</title>
        <authorList>
            <person name="Treitli S.C."/>
            <person name="Kolisko M."/>
            <person name="Husnik F."/>
            <person name="Keeling P."/>
            <person name="Hampl V."/>
        </authorList>
    </citation>
    <scope>NUCLEOTIDE SEQUENCE [LARGE SCALE GENOMIC DNA]</scope>
    <source>
        <strain evidence="1">ST1C</strain>
    </source>
</reference>
<comment type="caution">
    <text evidence="1">The sequence shown here is derived from an EMBL/GenBank/DDBJ whole genome shotgun (WGS) entry which is preliminary data.</text>
</comment>
<proteinExistence type="predicted"/>
<accession>A0A5J4WTG2</accession>
<sequence length="449" mass="49896">MKSPTIPEVESQFEKEIDSFQQLFQQSFQQQVIGCETPTAIATSARRRSSIFEEILTPEPSVCRWLLDIISENEHMVKESTHFVLSENQLIRIVAYIFDVPESQVQLSIEDEGCCGRFCNDSTQMSNEILIGNINILKLDVEKTEDDALLLLKADKQELIDAYMKTETDALLDEQLNISDQINAYTKQEDDDLLLLKADKSELIDAYNKTEANALLDDKLNVSDQIDTYTKSEDEALLLLKADKSEFADYDNLGTAQTISGQKQFDIITVASVSKWSKNNASIFLAGGGNMLVSSLVNQTELQEVQYIASGKLKAYVFDTQSDLNDQLAVQDNVAKLAIGDNLYIVNKQVVDYWWDGTDLKVLETEQPDMTNVITTLGTAIGGGNAINDLLFSENILIYAKNINFVIADQEQNITGSKTFTSTIRSVGIQVQNFDNLSVVLAGGGVKAI</sequence>
<organism evidence="1 2">
    <name type="scientific">Streblomastix strix</name>
    <dbReference type="NCBI Taxonomy" id="222440"/>
    <lineage>
        <taxon>Eukaryota</taxon>
        <taxon>Metamonada</taxon>
        <taxon>Preaxostyla</taxon>
        <taxon>Oxymonadida</taxon>
        <taxon>Streblomastigidae</taxon>
        <taxon>Streblomastix</taxon>
    </lineage>
</organism>
<protein>
    <submittedName>
        <fullName evidence="1">Uncharacterized protein</fullName>
    </submittedName>
</protein>
<evidence type="ECO:0000313" key="1">
    <source>
        <dbReference type="EMBL" id="KAA6397419.1"/>
    </source>
</evidence>